<accession>A0A815SE06</accession>
<protein>
    <submittedName>
        <fullName evidence="2">Uncharacterized protein</fullName>
    </submittedName>
</protein>
<gene>
    <name evidence="2" type="ORF">GPM918_LOCUS36179</name>
    <name evidence="1" type="ORF">OVA965_LOCUS30796</name>
    <name evidence="4" type="ORF">SRO942_LOCUS36907</name>
    <name evidence="3" type="ORF">TMI583_LOCUS31607</name>
</gene>
<keyword evidence="5" id="KW-1185">Reference proteome</keyword>
<dbReference type="EMBL" id="CAJOBC010087114">
    <property type="protein sequence ID" value="CAF4352691.1"/>
    <property type="molecule type" value="Genomic_DNA"/>
</dbReference>
<proteinExistence type="predicted"/>
<evidence type="ECO:0000313" key="2">
    <source>
        <dbReference type="EMBL" id="CAF1489337.1"/>
    </source>
</evidence>
<dbReference type="Proteomes" id="UP000677228">
    <property type="component" value="Unassembled WGS sequence"/>
</dbReference>
<dbReference type="EMBL" id="CAJNOK010022628">
    <property type="protein sequence ID" value="CAF1350970.1"/>
    <property type="molecule type" value="Genomic_DNA"/>
</dbReference>
<organism evidence="2 5">
    <name type="scientific">Didymodactylos carnosus</name>
    <dbReference type="NCBI Taxonomy" id="1234261"/>
    <lineage>
        <taxon>Eukaryota</taxon>
        <taxon>Metazoa</taxon>
        <taxon>Spiralia</taxon>
        <taxon>Gnathifera</taxon>
        <taxon>Rotifera</taxon>
        <taxon>Eurotatoria</taxon>
        <taxon>Bdelloidea</taxon>
        <taxon>Philodinida</taxon>
        <taxon>Philodinidae</taxon>
        <taxon>Didymodactylos</taxon>
    </lineage>
</organism>
<dbReference type="AlphaFoldDB" id="A0A815SE06"/>
<evidence type="ECO:0000313" key="1">
    <source>
        <dbReference type="EMBL" id="CAF1350970.1"/>
    </source>
</evidence>
<evidence type="ECO:0000313" key="4">
    <source>
        <dbReference type="EMBL" id="CAF4352691.1"/>
    </source>
</evidence>
<dbReference type="Proteomes" id="UP000682733">
    <property type="component" value="Unassembled WGS sequence"/>
</dbReference>
<feature type="non-terminal residue" evidence="2">
    <location>
        <position position="1"/>
    </location>
</feature>
<comment type="caution">
    <text evidence="2">The sequence shown here is derived from an EMBL/GenBank/DDBJ whole genome shotgun (WGS) entry which is preliminary data.</text>
</comment>
<evidence type="ECO:0000313" key="5">
    <source>
        <dbReference type="Proteomes" id="UP000663829"/>
    </source>
</evidence>
<reference evidence="2" key="1">
    <citation type="submission" date="2021-02" db="EMBL/GenBank/DDBJ databases">
        <authorList>
            <person name="Nowell W R."/>
        </authorList>
    </citation>
    <scope>NUCLEOTIDE SEQUENCE</scope>
</reference>
<dbReference type="EMBL" id="CAJNOQ010021626">
    <property type="protein sequence ID" value="CAF1489337.1"/>
    <property type="molecule type" value="Genomic_DNA"/>
</dbReference>
<sequence>IRAVVTTSDELIQQISKDQKIQIKIDNAIIPMSIFRIDEDGQTHKNLANENGDFMWF</sequence>
<dbReference type="Proteomes" id="UP000681722">
    <property type="component" value="Unassembled WGS sequence"/>
</dbReference>
<evidence type="ECO:0000313" key="3">
    <source>
        <dbReference type="EMBL" id="CAF4161567.1"/>
    </source>
</evidence>
<name>A0A815SE06_9BILA</name>
<dbReference type="EMBL" id="CAJOBA010044269">
    <property type="protein sequence ID" value="CAF4161567.1"/>
    <property type="molecule type" value="Genomic_DNA"/>
</dbReference>
<dbReference type="Proteomes" id="UP000663829">
    <property type="component" value="Unassembled WGS sequence"/>
</dbReference>